<name>A0A1H7I6K4_STRJI</name>
<reference evidence="3" key="1">
    <citation type="submission" date="2016-10" db="EMBL/GenBank/DDBJ databases">
        <authorList>
            <person name="Varghese N."/>
        </authorList>
    </citation>
    <scope>NUCLEOTIDE SEQUENCE [LARGE SCALE GENOMIC DNA]</scope>
    <source>
        <strain evidence="3">DSM 45096 / BCRC 16803 / CGMCC 4.1857 / CIP 109030 / JCM 12277 / KCTC 19219 / NBRC 100920 / 33214</strain>
    </source>
</reference>
<gene>
    <name evidence="2" type="ORF">SAMN05414137_102525</name>
</gene>
<organism evidence="2 3">
    <name type="scientific">Streptacidiphilus jiangxiensis</name>
    <dbReference type="NCBI Taxonomy" id="235985"/>
    <lineage>
        <taxon>Bacteria</taxon>
        <taxon>Bacillati</taxon>
        <taxon>Actinomycetota</taxon>
        <taxon>Actinomycetes</taxon>
        <taxon>Kitasatosporales</taxon>
        <taxon>Streptomycetaceae</taxon>
        <taxon>Streptacidiphilus</taxon>
    </lineage>
</organism>
<dbReference type="RefSeq" id="WP_143094181.1">
    <property type="nucleotide sequence ID" value="NZ_BBPN01000005.1"/>
</dbReference>
<evidence type="ECO:0000313" key="3">
    <source>
        <dbReference type="Proteomes" id="UP000183015"/>
    </source>
</evidence>
<dbReference type="EMBL" id="FOAZ01000002">
    <property type="protein sequence ID" value="SEK58169.1"/>
    <property type="molecule type" value="Genomic_DNA"/>
</dbReference>
<accession>A0A1H7I6K4</accession>
<protein>
    <submittedName>
        <fullName evidence="2">Uncharacterized protein</fullName>
    </submittedName>
</protein>
<keyword evidence="3" id="KW-1185">Reference proteome</keyword>
<dbReference type="Proteomes" id="UP000183015">
    <property type="component" value="Unassembled WGS sequence"/>
</dbReference>
<proteinExistence type="predicted"/>
<dbReference type="AlphaFoldDB" id="A0A1H7I6K4"/>
<evidence type="ECO:0000256" key="1">
    <source>
        <dbReference type="SAM" id="MobiDB-lite"/>
    </source>
</evidence>
<sequence length="80" mass="8306">MISGMAAMGPDHGQLVPIRLIGGPSDGRTILHVHPPGTPLPDVIHYGPGADAGAYRHHPDHPAGHPEPAYVWEPGADTAP</sequence>
<feature type="region of interest" description="Disordered" evidence="1">
    <location>
        <begin position="41"/>
        <end position="80"/>
    </location>
</feature>
<evidence type="ECO:0000313" key="2">
    <source>
        <dbReference type="EMBL" id="SEK58169.1"/>
    </source>
</evidence>